<protein>
    <recommendedName>
        <fullName evidence="1">N-acetyltransferase domain-containing protein</fullName>
    </recommendedName>
</protein>
<comment type="caution">
    <text evidence="2">The sequence shown here is derived from an EMBL/GenBank/DDBJ whole genome shotgun (WGS) entry which is preliminary data.</text>
</comment>
<reference evidence="2 3" key="1">
    <citation type="submission" date="2015-07" db="EMBL/GenBank/DDBJ databases">
        <title>The genome of the fungus Escovopsis weberi, a specialized disease agent of ant agriculture.</title>
        <authorList>
            <person name="de Man T.J."/>
            <person name="Stajich J.E."/>
            <person name="Kubicek C.P."/>
            <person name="Chenthamara K."/>
            <person name="Atanasova L."/>
            <person name="Druzhinina I.S."/>
            <person name="Birnbaum S."/>
            <person name="Barribeau S.M."/>
            <person name="Teiling C."/>
            <person name="Suen G."/>
            <person name="Currie C."/>
            <person name="Gerardo N.M."/>
        </authorList>
    </citation>
    <scope>NUCLEOTIDE SEQUENCE [LARGE SCALE GENOMIC DNA]</scope>
</reference>
<evidence type="ECO:0000259" key="1">
    <source>
        <dbReference type="PROSITE" id="PS51186"/>
    </source>
</evidence>
<dbReference type="InterPro" id="IPR016181">
    <property type="entry name" value="Acyl_CoA_acyltransferase"/>
</dbReference>
<dbReference type="OrthoDB" id="64477at2759"/>
<keyword evidence="3" id="KW-1185">Reference proteome</keyword>
<evidence type="ECO:0000313" key="2">
    <source>
        <dbReference type="EMBL" id="KOS17374.1"/>
    </source>
</evidence>
<dbReference type="PROSITE" id="PS51186">
    <property type="entry name" value="GNAT"/>
    <property type="match status" value="1"/>
</dbReference>
<dbReference type="PANTHER" id="PTHR43617">
    <property type="entry name" value="L-AMINO ACID N-ACETYLTRANSFERASE"/>
    <property type="match status" value="1"/>
</dbReference>
<dbReference type="STRING" id="150374.A0A0M8MZ87"/>
<dbReference type="EMBL" id="LGSR01000026">
    <property type="protein sequence ID" value="KOS17374.1"/>
    <property type="molecule type" value="Genomic_DNA"/>
</dbReference>
<evidence type="ECO:0000313" key="3">
    <source>
        <dbReference type="Proteomes" id="UP000053831"/>
    </source>
</evidence>
<feature type="domain" description="N-acetyltransferase" evidence="1">
    <location>
        <begin position="96"/>
        <end position="244"/>
    </location>
</feature>
<dbReference type="GO" id="GO:0016747">
    <property type="term" value="F:acyltransferase activity, transferring groups other than amino-acyl groups"/>
    <property type="evidence" value="ECO:0007669"/>
    <property type="project" value="InterPro"/>
</dbReference>
<dbReference type="Proteomes" id="UP000053831">
    <property type="component" value="Unassembled WGS sequence"/>
</dbReference>
<dbReference type="PANTHER" id="PTHR43617:SF20">
    <property type="entry name" value="N-ALPHA-ACETYLTRANSFERASE RIMI"/>
    <property type="match status" value="1"/>
</dbReference>
<dbReference type="Gene3D" id="3.40.630.30">
    <property type="match status" value="1"/>
</dbReference>
<accession>A0A0M8MZ87</accession>
<dbReference type="InterPro" id="IPR000182">
    <property type="entry name" value="GNAT_dom"/>
</dbReference>
<proteinExistence type="predicted"/>
<dbReference type="AlphaFoldDB" id="A0A0M8MZ87"/>
<organism evidence="2 3">
    <name type="scientific">Escovopsis weberi</name>
    <dbReference type="NCBI Taxonomy" id="150374"/>
    <lineage>
        <taxon>Eukaryota</taxon>
        <taxon>Fungi</taxon>
        <taxon>Dikarya</taxon>
        <taxon>Ascomycota</taxon>
        <taxon>Pezizomycotina</taxon>
        <taxon>Sordariomycetes</taxon>
        <taxon>Hypocreomycetidae</taxon>
        <taxon>Hypocreales</taxon>
        <taxon>Hypocreaceae</taxon>
        <taxon>Escovopsis</taxon>
    </lineage>
</organism>
<sequence>MVPVSDLTIIDTSFNETFDSLINLLSVTMATPFIRPYQPSDFEAAAHICRATLPPSMAGVEFAERLSPYIWTHAYTHLSPRTCFVLDDGAGRAVGYVIGCADAGALVAGYAGYRAAVLDVSEEVRRSGTTAADAAPGGTDTEERMLRWVFDQRGLLVAGKEGLRAEGITATMHIDLLAGWQGKGWGKKMVERFVGSVRAEGGAGCRGVWIGIAPDNAGVVGFYERLGFGVRSRGDLEICMVRHF</sequence>
<dbReference type="Pfam" id="PF00583">
    <property type="entry name" value="Acetyltransf_1"/>
    <property type="match status" value="1"/>
</dbReference>
<dbReference type="InterPro" id="IPR050276">
    <property type="entry name" value="MshD_Acetyltransferase"/>
</dbReference>
<gene>
    <name evidence="2" type="ORF">ESCO_006541</name>
</gene>
<name>A0A0M8MZ87_ESCWE</name>
<dbReference type="SUPFAM" id="SSF55729">
    <property type="entry name" value="Acyl-CoA N-acyltransferases (Nat)"/>
    <property type="match status" value="1"/>
</dbReference>